<dbReference type="Proteomes" id="UP001218188">
    <property type="component" value="Unassembled WGS sequence"/>
</dbReference>
<gene>
    <name evidence="1" type="ORF">C8F04DRAFT_1194247</name>
</gene>
<comment type="caution">
    <text evidence="1">The sequence shown here is derived from an EMBL/GenBank/DDBJ whole genome shotgun (WGS) entry which is preliminary data.</text>
</comment>
<reference evidence="1" key="1">
    <citation type="submission" date="2023-03" db="EMBL/GenBank/DDBJ databases">
        <title>Massive genome expansion in bonnet fungi (Mycena s.s.) driven by repeated elements and novel gene families across ecological guilds.</title>
        <authorList>
            <consortium name="Lawrence Berkeley National Laboratory"/>
            <person name="Harder C.B."/>
            <person name="Miyauchi S."/>
            <person name="Viragh M."/>
            <person name="Kuo A."/>
            <person name="Thoen E."/>
            <person name="Andreopoulos B."/>
            <person name="Lu D."/>
            <person name="Skrede I."/>
            <person name="Drula E."/>
            <person name="Henrissat B."/>
            <person name="Morin E."/>
            <person name="Kohler A."/>
            <person name="Barry K."/>
            <person name="LaButti K."/>
            <person name="Morin E."/>
            <person name="Salamov A."/>
            <person name="Lipzen A."/>
            <person name="Mereny Z."/>
            <person name="Hegedus B."/>
            <person name="Baldrian P."/>
            <person name="Stursova M."/>
            <person name="Weitz H."/>
            <person name="Taylor A."/>
            <person name="Grigoriev I.V."/>
            <person name="Nagy L.G."/>
            <person name="Martin F."/>
            <person name="Kauserud H."/>
        </authorList>
    </citation>
    <scope>NUCLEOTIDE SEQUENCE</scope>
    <source>
        <strain evidence="1">CBHHK200</strain>
    </source>
</reference>
<name>A0AAD6SBZ9_9AGAR</name>
<protein>
    <submittedName>
        <fullName evidence="1">Uncharacterized protein</fullName>
    </submittedName>
</protein>
<evidence type="ECO:0000313" key="1">
    <source>
        <dbReference type="EMBL" id="KAJ7022737.1"/>
    </source>
</evidence>
<proteinExistence type="predicted"/>
<organism evidence="1 2">
    <name type="scientific">Mycena alexandri</name>
    <dbReference type="NCBI Taxonomy" id="1745969"/>
    <lineage>
        <taxon>Eukaryota</taxon>
        <taxon>Fungi</taxon>
        <taxon>Dikarya</taxon>
        <taxon>Basidiomycota</taxon>
        <taxon>Agaricomycotina</taxon>
        <taxon>Agaricomycetes</taxon>
        <taxon>Agaricomycetidae</taxon>
        <taxon>Agaricales</taxon>
        <taxon>Marasmiineae</taxon>
        <taxon>Mycenaceae</taxon>
        <taxon>Mycena</taxon>
    </lineage>
</organism>
<dbReference type="EMBL" id="JARJCM010000204">
    <property type="protein sequence ID" value="KAJ7022737.1"/>
    <property type="molecule type" value="Genomic_DNA"/>
</dbReference>
<accession>A0AAD6SBZ9</accession>
<keyword evidence="2" id="KW-1185">Reference proteome</keyword>
<dbReference type="AlphaFoldDB" id="A0AAD6SBZ9"/>
<evidence type="ECO:0000313" key="2">
    <source>
        <dbReference type="Proteomes" id="UP001218188"/>
    </source>
</evidence>
<sequence>MYAYATLRPRAVTVVDDVKELSKHSRGAKGREMVTHLRIIVAATRGVSALEDDGDVGELGPEWQLVVVVVKGKNSLPNKEMLSHGSKGEMSKTLKMFMCSPFAPHLGTNYCPKDEEVLKLNAFLVEPSLQLKRLSDEIADLHKTLDKLEEEHQFACPRRCP</sequence>